<dbReference type="AlphaFoldDB" id="A0A380TT08"/>
<evidence type="ECO:0008006" key="4">
    <source>
        <dbReference type="Google" id="ProtNLM"/>
    </source>
</evidence>
<organism evidence="2 3">
    <name type="scientific">Actinobacillus lignieresii</name>
    <dbReference type="NCBI Taxonomy" id="720"/>
    <lineage>
        <taxon>Bacteria</taxon>
        <taxon>Pseudomonadati</taxon>
        <taxon>Pseudomonadota</taxon>
        <taxon>Gammaproteobacteria</taxon>
        <taxon>Pasteurellales</taxon>
        <taxon>Pasteurellaceae</taxon>
        <taxon>Actinobacillus</taxon>
    </lineage>
</organism>
<feature type="chain" id="PRO_5016707414" description="Lipoprotein" evidence="1">
    <location>
        <begin position="20"/>
        <end position="130"/>
    </location>
</feature>
<dbReference type="Proteomes" id="UP000254253">
    <property type="component" value="Unassembled WGS sequence"/>
</dbReference>
<evidence type="ECO:0000313" key="3">
    <source>
        <dbReference type="Proteomes" id="UP000254253"/>
    </source>
</evidence>
<keyword evidence="1" id="KW-0732">Signal</keyword>
<dbReference type="EMBL" id="UFRN01000002">
    <property type="protein sequence ID" value="SUT91504.1"/>
    <property type="molecule type" value="Genomic_DNA"/>
</dbReference>
<dbReference type="RefSeq" id="WP_115590010.1">
    <property type="nucleotide sequence ID" value="NZ_UFRN01000002.1"/>
</dbReference>
<feature type="signal peptide" evidence="1">
    <location>
        <begin position="1"/>
        <end position="19"/>
    </location>
</feature>
<evidence type="ECO:0000313" key="2">
    <source>
        <dbReference type="EMBL" id="SUT91504.1"/>
    </source>
</evidence>
<name>A0A380TT08_ACTLI</name>
<keyword evidence="3" id="KW-1185">Reference proteome</keyword>
<gene>
    <name evidence="2" type="ORF">NCTC4191_00569</name>
</gene>
<accession>A0A380TT08</accession>
<protein>
    <recommendedName>
        <fullName evidence="4">Lipoprotein</fullName>
    </recommendedName>
</protein>
<proteinExistence type="predicted"/>
<evidence type="ECO:0000256" key="1">
    <source>
        <dbReference type="SAM" id="SignalP"/>
    </source>
</evidence>
<reference evidence="2 3" key="1">
    <citation type="submission" date="2018-06" db="EMBL/GenBank/DDBJ databases">
        <authorList>
            <consortium name="Pathogen Informatics"/>
            <person name="Doyle S."/>
        </authorList>
    </citation>
    <scope>NUCLEOTIDE SEQUENCE [LARGE SCALE GENOMIC DNA]</scope>
    <source>
        <strain evidence="2 3">NCTC4191</strain>
    </source>
</reference>
<sequence length="130" mass="15062">MKKYLFGSLCLFTCVSSLATPIPTELQNELQASGWKMQIDDAHDTVRIQLPYDNISPQKVRNLVLEACELIVLSDWQYRPSFQTLELRNASNNAGWRLSMSYADCDKAINLENSDPRLESRYFKDNLHRF</sequence>